<keyword evidence="3" id="KW-1185">Reference proteome</keyword>
<dbReference type="OrthoDB" id="5176604at2"/>
<keyword evidence="1" id="KW-0472">Membrane</keyword>
<feature type="transmembrane region" description="Helical" evidence="1">
    <location>
        <begin position="39"/>
        <end position="58"/>
    </location>
</feature>
<dbReference type="EMBL" id="VDLY02000011">
    <property type="protein sequence ID" value="KAB8163713.1"/>
    <property type="molecule type" value="Genomic_DNA"/>
</dbReference>
<evidence type="ECO:0000313" key="3">
    <source>
        <dbReference type="Proteomes" id="UP000314251"/>
    </source>
</evidence>
<keyword evidence="1" id="KW-1133">Transmembrane helix</keyword>
<name>A0A5N6A6V1_9ACTN</name>
<keyword evidence="1" id="KW-0812">Transmembrane</keyword>
<evidence type="ECO:0000313" key="2">
    <source>
        <dbReference type="EMBL" id="KAB8163713.1"/>
    </source>
</evidence>
<evidence type="ECO:0000256" key="1">
    <source>
        <dbReference type="SAM" id="Phobius"/>
    </source>
</evidence>
<dbReference type="AlphaFoldDB" id="A0A5N6A6V1"/>
<gene>
    <name evidence="2" type="ORF">FH607_017300</name>
</gene>
<organism evidence="2 3">
    <name type="scientific">Streptomyces mimosae</name>
    <dbReference type="NCBI Taxonomy" id="2586635"/>
    <lineage>
        <taxon>Bacteria</taxon>
        <taxon>Bacillati</taxon>
        <taxon>Actinomycetota</taxon>
        <taxon>Actinomycetes</taxon>
        <taxon>Kitasatosporales</taxon>
        <taxon>Streptomycetaceae</taxon>
        <taxon>Streptomyces</taxon>
    </lineage>
</organism>
<sequence length="523" mass="55606">MDPPPGTPQPALPPDPLAVGLANASLLGIGYALLRRPWLALGAAAGSVALLGSVVVTGSRWLEALVALWWLACAAHGWHLARSTAKSSAGGGSWRGGDRRLRLQALAVTGPVLLSFAIVRIDAQLIERDAVAAHRDGDCARTLSRLDEYGPFHRLFAAPLTERAERETEACELLLSAEGLADEWQRDAAVRAFAQYAAHPGARWDGAGNRTADLHLALAEDDLDRSLAGETPALASGFDHLATVLDRQPGRAAEVEGVLDGFLDALPADNPCATRAVAGWLGEREPDGSALDRAADVVPTLEPAVSLDCGERLLERSRWEEARDVYRDLVDAHPDHERADEAADGVERAEAGIELVAVRALLEAEPTAGEPRYCDDPAPYRAAPPYRGAGPHPALLLGDEEGTATGGELPDSWLAEGPRDAVLIVCLGTPQMGDAIETCSYESDLGIDGSSAVTFRETRVPLRAFELRTGELVSDRALEIGGASCPDVLTWETFLDYDIPPSEVYAESSPADVRAAYEALITP</sequence>
<reference evidence="2" key="1">
    <citation type="submission" date="2019-10" db="EMBL/GenBank/DDBJ databases">
        <title>Nonomuraea sp. nov., isolated from Phyllanthus amarus.</title>
        <authorList>
            <person name="Klykleung N."/>
            <person name="Tanasupawat S."/>
        </authorList>
    </citation>
    <scope>NUCLEOTIDE SEQUENCE [LARGE SCALE GENOMIC DNA]</scope>
    <source>
        <strain evidence="2">3MP-10</strain>
    </source>
</reference>
<proteinExistence type="predicted"/>
<feature type="transmembrane region" description="Helical" evidence="1">
    <location>
        <begin position="16"/>
        <end position="34"/>
    </location>
</feature>
<dbReference type="RefSeq" id="WP_139669541.1">
    <property type="nucleotide sequence ID" value="NZ_VDLY02000011.1"/>
</dbReference>
<comment type="caution">
    <text evidence="2">The sequence shown here is derived from an EMBL/GenBank/DDBJ whole genome shotgun (WGS) entry which is preliminary data.</text>
</comment>
<accession>A0A5N6A6V1</accession>
<protein>
    <submittedName>
        <fullName evidence="2">Uncharacterized protein</fullName>
    </submittedName>
</protein>
<dbReference type="Proteomes" id="UP000314251">
    <property type="component" value="Unassembled WGS sequence"/>
</dbReference>